<proteinExistence type="predicted"/>
<feature type="compositionally biased region" description="Basic residues" evidence="1">
    <location>
        <begin position="45"/>
        <end position="56"/>
    </location>
</feature>
<evidence type="ECO:0000313" key="2">
    <source>
        <dbReference type="EMBL" id="CAA7269352.1"/>
    </source>
</evidence>
<dbReference type="AlphaFoldDB" id="A0A8S0X727"/>
<reference evidence="2 3" key="1">
    <citation type="submission" date="2020-01" db="EMBL/GenBank/DDBJ databases">
        <authorList>
            <person name="Gupta K D."/>
        </authorList>
    </citation>
    <scope>NUCLEOTIDE SEQUENCE [LARGE SCALE GENOMIC DNA]</scope>
</reference>
<keyword evidence="3" id="KW-1185">Reference proteome</keyword>
<protein>
    <submittedName>
        <fullName evidence="2">Uncharacterized protein</fullName>
    </submittedName>
</protein>
<evidence type="ECO:0000256" key="1">
    <source>
        <dbReference type="SAM" id="MobiDB-lite"/>
    </source>
</evidence>
<evidence type="ECO:0000313" key="3">
    <source>
        <dbReference type="Proteomes" id="UP000467700"/>
    </source>
</evidence>
<sequence>MPAASKDNNDISVGMSKKCQIESTDRSDNEVTQGPAATSMMKQAPKQKPKKRKKKQASTSDDDEASQTQNKQQPTADVNHFFKKLNVPSSNKKKVKCKSCWMVQDAYHKAKVNNFDSMLPDDTAAHCAAQKPQQSGMSNHFSKAEAQPKEALLMPYSNDLSHEVMIEWLIEMNQPIQAFDHLKFKKMMDIAV</sequence>
<comment type="caution">
    <text evidence="2">The sequence shown here is derived from an EMBL/GenBank/DDBJ whole genome shotgun (WGS) entry which is preliminary data.</text>
</comment>
<gene>
    <name evidence="2" type="ORF">AAE3_LOCUS11650</name>
</gene>
<feature type="compositionally biased region" description="Polar residues" evidence="1">
    <location>
        <begin position="66"/>
        <end position="76"/>
    </location>
</feature>
<organism evidence="2 3">
    <name type="scientific">Cyclocybe aegerita</name>
    <name type="common">Black poplar mushroom</name>
    <name type="synonym">Agrocybe aegerita</name>
    <dbReference type="NCBI Taxonomy" id="1973307"/>
    <lineage>
        <taxon>Eukaryota</taxon>
        <taxon>Fungi</taxon>
        <taxon>Dikarya</taxon>
        <taxon>Basidiomycota</taxon>
        <taxon>Agaricomycotina</taxon>
        <taxon>Agaricomycetes</taxon>
        <taxon>Agaricomycetidae</taxon>
        <taxon>Agaricales</taxon>
        <taxon>Agaricineae</taxon>
        <taxon>Bolbitiaceae</taxon>
        <taxon>Cyclocybe</taxon>
    </lineage>
</organism>
<feature type="region of interest" description="Disordered" evidence="1">
    <location>
        <begin position="1"/>
        <end position="77"/>
    </location>
</feature>
<dbReference type="EMBL" id="CACVBS010000078">
    <property type="protein sequence ID" value="CAA7269352.1"/>
    <property type="molecule type" value="Genomic_DNA"/>
</dbReference>
<dbReference type="Proteomes" id="UP000467700">
    <property type="component" value="Unassembled WGS sequence"/>
</dbReference>
<dbReference type="OrthoDB" id="3256444at2759"/>
<accession>A0A8S0X727</accession>
<name>A0A8S0X727_CYCAE</name>
<feature type="compositionally biased region" description="Basic and acidic residues" evidence="1">
    <location>
        <begin position="19"/>
        <end position="29"/>
    </location>
</feature>